<sequence>MALCFCPTIEEEEWVGSVLARGLTMEESCEYHSKVIRNAIQVAREATSTESTVQVRLMEQPA</sequence>
<comment type="caution">
    <text evidence="1">The sequence shown here is derived from an EMBL/GenBank/DDBJ whole genome shotgun (WGS) entry which is preliminary data.</text>
</comment>
<name>A0A1Q5TC22_9EURO</name>
<dbReference type="STRING" id="1316194.A0A1Q5TC22"/>
<evidence type="ECO:0000313" key="2">
    <source>
        <dbReference type="Proteomes" id="UP000186955"/>
    </source>
</evidence>
<protein>
    <submittedName>
        <fullName evidence="1">Uncharacterized protein</fullName>
    </submittedName>
</protein>
<accession>A0A1Q5TC22</accession>
<evidence type="ECO:0000313" key="1">
    <source>
        <dbReference type="EMBL" id="OKO97778.1"/>
    </source>
</evidence>
<organism evidence="1 2">
    <name type="scientific">Penicillium subrubescens</name>
    <dbReference type="NCBI Taxonomy" id="1316194"/>
    <lineage>
        <taxon>Eukaryota</taxon>
        <taxon>Fungi</taxon>
        <taxon>Dikarya</taxon>
        <taxon>Ascomycota</taxon>
        <taxon>Pezizomycotina</taxon>
        <taxon>Eurotiomycetes</taxon>
        <taxon>Eurotiomycetidae</taxon>
        <taxon>Eurotiales</taxon>
        <taxon>Aspergillaceae</taxon>
        <taxon>Penicillium</taxon>
    </lineage>
</organism>
<gene>
    <name evidence="1" type="ORF">PENSUB_9704</name>
</gene>
<dbReference type="AlphaFoldDB" id="A0A1Q5TC22"/>
<keyword evidence="2" id="KW-1185">Reference proteome</keyword>
<proteinExistence type="predicted"/>
<dbReference type="EMBL" id="MNBE01000683">
    <property type="protein sequence ID" value="OKO97778.1"/>
    <property type="molecule type" value="Genomic_DNA"/>
</dbReference>
<reference evidence="1 2" key="1">
    <citation type="submission" date="2016-10" db="EMBL/GenBank/DDBJ databases">
        <title>Genome sequence of the ascomycete fungus Penicillium subrubescens.</title>
        <authorList>
            <person name="De Vries R.P."/>
            <person name="Peng M."/>
            <person name="Dilokpimol A."/>
            <person name="Hilden K."/>
            <person name="Makela M.R."/>
            <person name="Grigoriev I."/>
            <person name="Riley R."/>
            <person name="Granchi Z."/>
        </authorList>
    </citation>
    <scope>NUCLEOTIDE SEQUENCE [LARGE SCALE GENOMIC DNA]</scope>
    <source>
        <strain evidence="1 2">CBS 132785</strain>
    </source>
</reference>
<dbReference type="Proteomes" id="UP000186955">
    <property type="component" value="Unassembled WGS sequence"/>
</dbReference>